<dbReference type="SUPFAM" id="SSF56112">
    <property type="entry name" value="Protein kinase-like (PK-like)"/>
    <property type="match status" value="1"/>
</dbReference>
<sequence length="237" mass="27607">MVTFRLDNKSISFELPDPAKKKKLDFTVSTFFAYPNRRLLSPAEVRALSNEMANVPRPGFVRFEELKLNVKFGPHVIRRLFKDKVPVPEVFGWRIDDHGYVFIYMELIKGPALLEHWGLLDTAGKGAVSDQLAVLLQSLRQLEQDPSDQFIAFNDQFALLHQLPFPTRYDDPYRCYLPDDVGIKFTHADFHRANIIALYAASYEVEWRKDGYIDRVLQPWEDVYHVWSEYCMEMGAV</sequence>
<comment type="caution">
    <text evidence="1">The sequence shown here is derived from an EMBL/GenBank/DDBJ whole genome shotgun (WGS) entry which is preliminary data.</text>
</comment>
<evidence type="ECO:0008006" key="3">
    <source>
        <dbReference type="Google" id="ProtNLM"/>
    </source>
</evidence>
<evidence type="ECO:0000313" key="2">
    <source>
        <dbReference type="Proteomes" id="UP001610563"/>
    </source>
</evidence>
<keyword evidence="2" id="KW-1185">Reference proteome</keyword>
<reference evidence="1 2" key="1">
    <citation type="submission" date="2024-07" db="EMBL/GenBank/DDBJ databases">
        <title>Section-level genome sequencing and comparative genomics of Aspergillus sections Usti and Cavernicolus.</title>
        <authorList>
            <consortium name="Lawrence Berkeley National Laboratory"/>
            <person name="Nybo J.L."/>
            <person name="Vesth T.C."/>
            <person name="Theobald S."/>
            <person name="Frisvad J.C."/>
            <person name="Larsen T.O."/>
            <person name="Kjaerboelling I."/>
            <person name="Rothschild-Mancinelli K."/>
            <person name="Lyhne E.K."/>
            <person name="Kogle M.E."/>
            <person name="Barry K."/>
            <person name="Clum A."/>
            <person name="Na H."/>
            <person name="Ledsgaard L."/>
            <person name="Lin J."/>
            <person name="Lipzen A."/>
            <person name="Kuo A."/>
            <person name="Riley R."/>
            <person name="Mondo S."/>
            <person name="Labutti K."/>
            <person name="Haridas S."/>
            <person name="Pangalinan J."/>
            <person name="Salamov A.A."/>
            <person name="Simmons B.A."/>
            <person name="Magnuson J.K."/>
            <person name="Chen J."/>
            <person name="Drula E."/>
            <person name="Henrissat B."/>
            <person name="Wiebenga A."/>
            <person name="Lubbers R.J."/>
            <person name="Gomes A.C."/>
            <person name="Makela M.R."/>
            <person name="Stajich J."/>
            <person name="Grigoriev I.V."/>
            <person name="Mortensen U.H."/>
            <person name="De Vries R.P."/>
            <person name="Baker S.E."/>
            <person name="Andersen M.R."/>
        </authorList>
    </citation>
    <scope>NUCLEOTIDE SEQUENCE [LARGE SCALE GENOMIC DNA]</scope>
    <source>
        <strain evidence="1 2">CBS 209.92</strain>
    </source>
</reference>
<dbReference type="Proteomes" id="UP001610563">
    <property type="component" value="Unassembled WGS sequence"/>
</dbReference>
<accession>A0ABR4FJU4</accession>
<proteinExistence type="predicted"/>
<dbReference type="EMBL" id="JBFTWV010000231">
    <property type="protein sequence ID" value="KAL2783505.1"/>
    <property type="molecule type" value="Genomic_DNA"/>
</dbReference>
<gene>
    <name evidence="1" type="ORF">BJX66DRAFT_330592</name>
</gene>
<dbReference type="InterPro" id="IPR011009">
    <property type="entry name" value="Kinase-like_dom_sf"/>
</dbReference>
<organism evidence="1 2">
    <name type="scientific">Aspergillus keveii</name>
    <dbReference type="NCBI Taxonomy" id="714993"/>
    <lineage>
        <taxon>Eukaryota</taxon>
        <taxon>Fungi</taxon>
        <taxon>Dikarya</taxon>
        <taxon>Ascomycota</taxon>
        <taxon>Pezizomycotina</taxon>
        <taxon>Eurotiomycetes</taxon>
        <taxon>Eurotiomycetidae</taxon>
        <taxon>Eurotiales</taxon>
        <taxon>Aspergillaceae</taxon>
        <taxon>Aspergillus</taxon>
        <taxon>Aspergillus subgen. Nidulantes</taxon>
    </lineage>
</organism>
<name>A0ABR4FJU4_9EURO</name>
<protein>
    <recommendedName>
        <fullName evidence="3">Aminoglycoside phosphotransferase domain-containing protein</fullName>
    </recommendedName>
</protein>
<evidence type="ECO:0000313" key="1">
    <source>
        <dbReference type="EMBL" id="KAL2783505.1"/>
    </source>
</evidence>